<dbReference type="InterPro" id="IPR001611">
    <property type="entry name" value="Leu-rich_rpt"/>
</dbReference>
<keyword evidence="8 12" id="KW-0472">Membrane</keyword>
<dbReference type="PANTHER" id="PTHR27004">
    <property type="entry name" value="RECEPTOR-LIKE PROTEIN 12 ISOFORM X1"/>
    <property type="match status" value="1"/>
</dbReference>
<reference evidence="13 14" key="1">
    <citation type="journal article" date="2021" name="bioRxiv">
        <title>Chromosome-scale and haplotype-resolved genome assembly of a tetraploid potato cultivar.</title>
        <authorList>
            <person name="Sun H."/>
            <person name="Jiao W.-B."/>
            <person name="Krause K."/>
            <person name="Campoy J.A."/>
            <person name="Goel M."/>
            <person name="Folz-Donahue K."/>
            <person name="Kukat C."/>
            <person name="Huettel B."/>
            <person name="Schneeberger K."/>
        </authorList>
    </citation>
    <scope>NUCLEOTIDE SEQUENCE [LARGE SCALE GENOMIC DNA]</scope>
    <source>
        <strain evidence="13">SolTubOtavaFocal</strain>
        <tissue evidence="13">Leaves</tissue>
    </source>
</reference>
<keyword evidence="9" id="KW-0675">Receptor</keyword>
<evidence type="ECO:0000256" key="3">
    <source>
        <dbReference type="ARBA" id="ARBA00022475"/>
    </source>
</evidence>
<feature type="region of interest" description="Disordered" evidence="11">
    <location>
        <begin position="123"/>
        <end position="147"/>
    </location>
</feature>
<dbReference type="PRINTS" id="PR00019">
    <property type="entry name" value="LEURICHRPT"/>
</dbReference>
<feature type="transmembrane region" description="Helical" evidence="12">
    <location>
        <begin position="161"/>
        <end position="179"/>
    </location>
</feature>
<keyword evidence="7 12" id="KW-1133">Transmembrane helix</keyword>
<evidence type="ECO:0000256" key="4">
    <source>
        <dbReference type="ARBA" id="ARBA00022614"/>
    </source>
</evidence>
<evidence type="ECO:0000256" key="12">
    <source>
        <dbReference type="SAM" id="Phobius"/>
    </source>
</evidence>
<keyword evidence="4" id="KW-0433">Leucine-rich repeat</keyword>
<evidence type="ECO:0000256" key="6">
    <source>
        <dbReference type="ARBA" id="ARBA00022737"/>
    </source>
</evidence>
<organism evidence="13 14">
    <name type="scientific">Solanum tuberosum</name>
    <name type="common">Potato</name>
    <dbReference type="NCBI Taxonomy" id="4113"/>
    <lineage>
        <taxon>Eukaryota</taxon>
        <taxon>Viridiplantae</taxon>
        <taxon>Streptophyta</taxon>
        <taxon>Embryophyta</taxon>
        <taxon>Tracheophyta</taxon>
        <taxon>Spermatophyta</taxon>
        <taxon>Magnoliopsida</taxon>
        <taxon>eudicotyledons</taxon>
        <taxon>Gunneridae</taxon>
        <taxon>Pentapetalae</taxon>
        <taxon>asterids</taxon>
        <taxon>lamiids</taxon>
        <taxon>Solanales</taxon>
        <taxon>Solanaceae</taxon>
        <taxon>Solanoideae</taxon>
        <taxon>Solaneae</taxon>
        <taxon>Solanum</taxon>
    </lineage>
</organism>
<gene>
    <name evidence="13" type="ORF">KY290_009584</name>
</gene>
<keyword evidence="3" id="KW-1003">Cell membrane</keyword>
<evidence type="ECO:0000256" key="2">
    <source>
        <dbReference type="ARBA" id="ARBA00009592"/>
    </source>
</evidence>
<dbReference type="Pfam" id="PF00560">
    <property type="entry name" value="LRR_1"/>
    <property type="match status" value="1"/>
</dbReference>
<dbReference type="SUPFAM" id="SSF52058">
    <property type="entry name" value="L domain-like"/>
    <property type="match status" value="1"/>
</dbReference>
<accession>A0ABQ7VV98</accession>
<name>A0ABQ7VV98_SOLTU</name>
<comment type="subcellular location">
    <subcellularLocation>
        <location evidence="1">Cell membrane</location>
        <topology evidence="1">Single-pass type I membrane protein</topology>
    </subcellularLocation>
</comment>
<keyword evidence="10" id="KW-0325">Glycoprotein</keyword>
<dbReference type="EMBL" id="JAIVGD010000005">
    <property type="protein sequence ID" value="KAH0772447.1"/>
    <property type="molecule type" value="Genomic_DNA"/>
</dbReference>
<sequence>MDREIVRILYLYTALDLSNNKFSGKIPSIIGDLVALHVLSLSHNGLQGQIPSSLGNLSSIESLDLSVIQLSGKIPQQLASLTSLAFLNLSHNHLQGCIPQGPQFYTFENNSYEGNDRLRGFPLSKGCGNDGNDSETNDTTSGLDDEENDSEFLNDFWKASFMGYGSGLCIGLSIIYFMFSTGNLRWLARIIVELEHKIMMGRKKKQQRQRSYRRRINSLT</sequence>
<dbReference type="PANTHER" id="PTHR27004:SF428">
    <property type="entry name" value="OS01G0160600 PROTEIN"/>
    <property type="match status" value="1"/>
</dbReference>
<evidence type="ECO:0000256" key="7">
    <source>
        <dbReference type="ARBA" id="ARBA00022989"/>
    </source>
</evidence>
<dbReference type="Proteomes" id="UP000826656">
    <property type="component" value="Unassembled WGS sequence"/>
</dbReference>
<evidence type="ECO:0000256" key="5">
    <source>
        <dbReference type="ARBA" id="ARBA00022692"/>
    </source>
</evidence>
<evidence type="ECO:0000256" key="10">
    <source>
        <dbReference type="ARBA" id="ARBA00023180"/>
    </source>
</evidence>
<dbReference type="Gene3D" id="3.80.10.10">
    <property type="entry name" value="Ribonuclease Inhibitor"/>
    <property type="match status" value="1"/>
</dbReference>
<keyword evidence="5 12" id="KW-0812">Transmembrane</keyword>
<dbReference type="Pfam" id="PF13855">
    <property type="entry name" value="LRR_8"/>
    <property type="match status" value="1"/>
</dbReference>
<keyword evidence="6" id="KW-0677">Repeat</keyword>
<dbReference type="InterPro" id="IPR032675">
    <property type="entry name" value="LRR_dom_sf"/>
</dbReference>
<evidence type="ECO:0000313" key="14">
    <source>
        <dbReference type="Proteomes" id="UP000826656"/>
    </source>
</evidence>
<evidence type="ECO:0000313" key="13">
    <source>
        <dbReference type="EMBL" id="KAH0772447.1"/>
    </source>
</evidence>
<comment type="similarity">
    <text evidence="2">Belongs to the RLP family.</text>
</comment>
<evidence type="ECO:0000256" key="1">
    <source>
        <dbReference type="ARBA" id="ARBA00004251"/>
    </source>
</evidence>
<evidence type="ECO:0000256" key="11">
    <source>
        <dbReference type="SAM" id="MobiDB-lite"/>
    </source>
</evidence>
<protein>
    <submittedName>
        <fullName evidence="13">Uncharacterized protein</fullName>
    </submittedName>
</protein>
<evidence type="ECO:0000256" key="9">
    <source>
        <dbReference type="ARBA" id="ARBA00023170"/>
    </source>
</evidence>
<keyword evidence="14" id="KW-1185">Reference proteome</keyword>
<proteinExistence type="inferred from homology"/>
<comment type="caution">
    <text evidence="13">The sequence shown here is derived from an EMBL/GenBank/DDBJ whole genome shotgun (WGS) entry which is preliminary data.</text>
</comment>
<evidence type="ECO:0000256" key="8">
    <source>
        <dbReference type="ARBA" id="ARBA00023136"/>
    </source>
</evidence>